<feature type="compositionally biased region" description="Low complexity" evidence="1">
    <location>
        <begin position="426"/>
        <end position="442"/>
    </location>
</feature>
<feature type="region of interest" description="Disordered" evidence="1">
    <location>
        <begin position="500"/>
        <end position="545"/>
    </location>
</feature>
<evidence type="ECO:0000256" key="1">
    <source>
        <dbReference type="SAM" id="MobiDB-lite"/>
    </source>
</evidence>
<organism evidence="3">
    <name type="scientific">Magallana gigas</name>
    <name type="common">Pacific oyster</name>
    <name type="synonym">Crassostrea gigas</name>
    <dbReference type="NCBI Taxonomy" id="29159"/>
    <lineage>
        <taxon>Eukaryota</taxon>
        <taxon>Metazoa</taxon>
        <taxon>Spiralia</taxon>
        <taxon>Lophotrochozoa</taxon>
        <taxon>Mollusca</taxon>
        <taxon>Bivalvia</taxon>
        <taxon>Autobranchia</taxon>
        <taxon>Pteriomorphia</taxon>
        <taxon>Ostreida</taxon>
        <taxon>Ostreoidea</taxon>
        <taxon>Ostreidae</taxon>
        <taxon>Magallana</taxon>
    </lineage>
</organism>
<feature type="region of interest" description="Disordered" evidence="1">
    <location>
        <begin position="419"/>
        <end position="445"/>
    </location>
</feature>
<dbReference type="AlphaFoldDB" id="K1R233"/>
<evidence type="ECO:0000256" key="2">
    <source>
        <dbReference type="SAM" id="SignalP"/>
    </source>
</evidence>
<feature type="compositionally biased region" description="Polar residues" evidence="1">
    <location>
        <begin position="55"/>
        <end position="68"/>
    </location>
</feature>
<feature type="compositionally biased region" description="Basic and acidic residues" evidence="1">
    <location>
        <begin position="669"/>
        <end position="691"/>
    </location>
</feature>
<accession>K1R233</accession>
<feature type="region of interest" description="Disordered" evidence="1">
    <location>
        <begin position="638"/>
        <end position="709"/>
    </location>
</feature>
<dbReference type="InParanoid" id="K1R233"/>
<proteinExistence type="predicted"/>
<sequence>MARWTTTSFCLFLILACVESGLIHTEFHVDAELALGVDQKDNANDTSPMMRESNDASVVSETRTDSNVSSNTTAADKILIIKNETKELFEDFNKSLVSSNSSPETSLFIGSATGESLIDASSKGNVAAVDDANLTSDKTTQITTDIKSTQTFSSQIPPDSPTPTLSSVTNSSLVAKESVTNAEQITTFPSVSSNMDVTDVHTQTPPLSSTEVLASAPSDDVQVSVSETTGGAVLDGTLETVSTSAPAVGDVSTTPLPAVADAELVENLSMLSKTMDGFDLIMDSAIEASINESKGLFDTTVSDTSAAPANQEIVSFGGPSLDSGTTETVLTSTGSVFETLAISASNNIGASESISSSSNISTDTTTNGVENVDMAASMSITTAVETPIETTTSADNVVSAQIKTTEKFTEPVITPVVSTGESLQSTETPTVPTPVSATVKPTDSTDNVVTSTERMVISSDSTVENQVGTINTDDLSPPTVVVDQATSDVVETTVETLETKPIVDTTSETNAQQDTTTMQNTAESVSATSSASSGTGSTKIEGTISTVSDMTSQAVEAKVSSTTPQAKEEIEGTISTVSDMTSEVVEAAVSATTQQVTNKNTIEVAVQYKKFGDNICRSGTNSKSSLIHKFKYNWNCGYDRINNNKQPRDNRRSKYKCTYNNNRISHNNDNNKKDDNNSNHRGPLDSKHHPETMPCVPNQVQPERPSGDH</sequence>
<evidence type="ECO:0008006" key="4">
    <source>
        <dbReference type="Google" id="ProtNLM"/>
    </source>
</evidence>
<evidence type="ECO:0000313" key="3">
    <source>
        <dbReference type="EMBL" id="EKC27826.1"/>
    </source>
</evidence>
<dbReference type="PROSITE" id="PS51257">
    <property type="entry name" value="PROKAR_LIPOPROTEIN"/>
    <property type="match status" value="1"/>
</dbReference>
<keyword evidence="2" id="KW-0732">Signal</keyword>
<reference evidence="3" key="1">
    <citation type="journal article" date="2012" name="Nature">
        <title>The oyster genome reveals stress adaptation and complexity of shell formation.</title>
        <authorList>
            <person name="Zhang G."/>
            <person name="Fang X."/>
            <person name="Guo X."/>
            <person name="Li L."/>
            <person name="Luo R."/>
            <person name="Xu F."/>
            <person name="Yang P."/>
            <person name="Zhang L."/>
            <person name="Wang X."/>
            <person name="Qi H."/>
            <person name="Xiong Z."/>
            <person name="Que H."/>
            <person name="Xie Y."/>
            <person name="Holland P.W."/>
            <person name="Paps J."/>
            <person name="Zhu Y."/>
            <person name="Wu F."/>
            <person name="Chen Y."/>
            <person name="Wang J."/>
            <person name="Peng C."/>
            <person name="Meng J."/>
            <person name="Yang L."/>
            <person name="Liu J."/>
            <person name="Wen B."/>
            <person name="Zhang N."/>
            <person name="Huang Z."/>
            <person name="Zhu Q."/>
            <person name="Feng Y."/>
            <person name="Mount A."/>
            <person name="Hedgecock D."/>
            <person name="Xu Z."/>
            <person name="Liu Y."/>
            <person name="Domazet-Loso T."/>
            <person name="Du Y."/>
            <person name="Sun X."/>
            <person name="Zhang S."/>
            <person name="Liu B."/>
            <person name="Cheng P."/>
            <person name="Jiang X."/>
            <person name="Li J."/>
            <person name="Fan D."/>
            <person name="Wang W."/>
            <person name="Fu W."/>
            <person name="Wang T."/>
            <person name="Wang B."/>
            <person name="Zhang J."/>
            <person name="Peng Z."/>
            <person name="Li Y."/>
            <person name="Li N."/>
            <person name="Wang J."/>
            <person name="Chen M."/>
            <person name="He Y."/>
            <person name="Tan F."/>
            <person name="Song X."/>
            <person name="Zheng Q."/>
            <person name="Huang R."/>
            <person name="Yang H."/>
            <person name="Du X."/>
            <person name="Chen L."/>
            <person name="Yang M."/>
            <person name="Gaffney P.M."/>
            <person name="Wang S."/>
            <person name="Luo L."/>
            <person name="She Z."/>
            <person name="Ming Y."/>
            <person name="Huang W."/>
            <person name="Zhang S."/>
            <person name="Huang B."/>
            <person name="Zhang Y."/>
            <person name="Qu T."/>
            <person name="Ni P."/>
            <person name="Miao G."/>
            <person name="Wang J."/>
            <person name="Wang Q."/>
            <person name="Steinberg C.E."/>
            <person name="Wang H."/>
            <person name="Li N."/>
            <person name="Qian L."/>
            <person name="Zhang G."/>
            <person name="Li Y."/>
            <person name="Yang H."/>
            <person name="Liu X."/>
            <person name="Wang J."/>
            <person name="Yin Y."/>
            <person name="Wang J."/>
        </authorList>
    </citation>
    <scope>NUCLEOTIDE SEQUENCE [LARGE SCALE GENOMIC DNA]</scope>
    <source>
        <strain evidence="3">05x7-T-G4-1.051#20</strain>
    </source>
</reference>
<dbReference type="EMBL" id="JH817628">
    <property type="protein sequence ID" value="EKC27826.1"/>
    <property type="molecule type" value="Genomic_DNA"/>
</dbReference>
<feature type="region of interest" description="Disordered" evidence="1">
    <location>
        <begin position="149"/>
        <end position="168"/>
    </location>
</feature>
<name>K1R233_MAGGI</name>
<dbReference type="HOGENOM" id="CLU_389468_0_0_1"/>
<feature type="chain" id="PRO_5043590291" description="Zonadhesin" evidence="2">
    <location>
        <begin position="21"/>
        <end position="709"/>
    </location>
</feature>
<feature type="region of interest" description="Disordered" evidence="1">
    <location>
        <begin position="42"/>
        <end position="68"/>
    </location>
</feature>
<feature type="compositionally biased region" description="Polar residues" evidence="1">
    <location>
        <begin position="504"/>
        <end position="520"/>
    </location>
</feature>
<gene>
    <name evidence="3" type="ORF">CGI_10023952</name>
</gene>
<protein>
    <recommendedName>
        <fullName evidence="4">Zonadhesin</fullName>
    </recommendedName>
</protein>
<feature type="signal peptide" evidence="2">
    <location>
        <begin position="1"/>
        <end position="20"/>
    </location>
</feature>
<feature type="compositionally biased region" description="Low complexity" evidence="1">
    <location>
        <begin position="521"/>
        <end position="538"/>
    </location>
</feature>